<dbReference type="Proteomes" id="UP000789366">
    <property type="component" value="Unassembled WGS sequence"/>
</dbReference>
<comment type="caution">
    <text evidence="1">The sequence shown here is derived from an EMBL/GenBank/DDBJ whole genome shotgun (WGS) entry which is preliminary data.</text>
</comment>
<name>A0ACA9PMA4_9GLOM</name>
<gene>
    <name evidence="1" type="ORF">SPELUC_LOCUS12120</name>
</gene>
<dbReference type="EMBL" id="CAJVPW010027583">
    <property type="protein sequence ID" value="CAG8716000.1"/>
    <property type="molecule type" value="Genomic_DNA"/>
</dbReference>
<organism evidence="1 2">
    <name type="scientific">Cetraspora pellucida</name>
    <dbReference type="NCBI Taxonomy" id="1433469"/>
    <lineage>
        <taxon>Eukaryota</taxon>
        <taxon>Fungi</taxon>
        <taxon>Fungi incertae sedis</taxon>
        <taxon>Mucoromycota</taxon>
        <taxon>Glomeromycotina</taxon>
        <taxon>Glomeromycetes</taxon>
        <taxon>Diversisporales</taxon>
        <taxon>Gigasporaceae</taxon>
        <taxon>Cetraspora</taxon>
    </lineage>
</organism>
<protein>
    <submittedName>
        <fullName evidence="1">9702_t:CDS:1</fullName>
    </submittedName>
</protein>
<keyword evidence="2" id="KW-1185">Reference proteome</keyword>
<sequence>MVLKNSVNLNFLESYRQKLNIREAITYVAEAWEEVETSTIVNCWVKTGILSALSGDEIESATLALQDLAYFEKDETDELIIDLTTNSFDPTIEREINNFNNLNNSQILTEDVLDEMQIVHIVLDEQREYEEGDASDTDDELPEVPVMEGLNGLKKFVGFFEQQKSDDFNVEDLKVFRKYVLLMGRKYSESMKQKSISDFFLPV</sequence>
<reference evidence="1" key="1">
    <citation type="submission" date="2021-06" db="EMBL/GenBank/DDBJ databases">
        <authorList>
            <person name="Kallberg Y."/>
            <person name="Tangrot J."/>
            <person name="Rosling A."/>
        </authorList>
    </citation>
    <scope>NUCLEOTIDE SEQUENCE</scope>
    <source>
        <strain evidence="1">28 12/20/2015</strain>
    </source>
</reference>
<evidence type="ECO:0000313" key="1">
    <source>
        <dbReference type="EMBL" id="CAG8716000.1"/>
    </source>
</evidence>
<evidence type="ECO:0000313" key="2">
    <source>
        <dbReference type="Proteomes" id="UP000789366"/>
    </source>
</evidence>
<accession>A0ACA9PMA4</accession>
<proteinExistence type="predicted"/>